<organism evidence="1 2">
    <name type="scientific">Penicillium alfredii</name>
    <dbReference type="NCBI Taxonomy" id="1506179"/>
    <lineage>
        <taxon>Eukaryota</taxon>
        <taxon>Fungi</taxon>
        <taxon>Dikarya</taxon>
        <taxon>Ascomycota</taxon>
        <taxon>Pezizomycotina</taxon>
        <taxon>Eurotiomycetes</taxon>
        <taxon>Eurotiomycetidae</taxon>
        <taxon>Eurotiales</taxon>
        <taxon>Aspergillaceae</taxon>
        <taxon>Penicillium</taxon>
    </lineage>
</organism>
<dbReference type="EMBL" id="JAPMSZ010000010">
    <property type="protein sequence ID" value="KAJ5086898.1"/>
    <property type="molecule type" value="Genomic_DNA"/>
</dbReference>
<dbReference type="RefSeq" id="XP_056509023.1">
    <property type="nucleotide sequence ID" value="XM_056658730.1"/>
</dbReference>
<accession>A0A9W9ERY3</accession>
<dbReference type="AlphaFoldDB" id="A0A9W9ERY3"/>
<sequence length="126" mass="14967">MWLQEALCSNPIWRSPENWCRSQPNQSSDIFSFGIVMIYIMHNIMAFHISQEHLSAKDMWRPILRRDISYFADEDSLNRLLTHMGKENEFFFRLIELAGSFTPGDLRQPFASWDFVQPELRDLPEI</sequence>
<dbReference type="Proteomes" id="UP001141434">
    <property type="component" value="Unassembled WGS sequence"/>
</dbReference>
<proteinExistence type="predicted"/>
<dbReference type="InterPro" id="IPR011009">
    <property type="entry name" value="Kinase-like_dom_sf"/>
</dbReference>
<gene>
    <name evidence="1" type="ORF">NUU61_008205</name>
</gene>
<dbReference type="Gene3D" id="1.10.510.10">
    <property type="entry name" value="Transferase(Phosphotransferase) domain 1"/>
    <property type="match status" value="1"/>
</dbReference>
<dbReference type="OrthoDB" id="4062651at2759"/>
<keyword evidence="2" id="KW-1185">Reference proteome</keyword>
<name>A0A9W9ERY3_9EURO</name>
<evidence type="ECO:0000313" key="2">
    <source>
        <dbReference type="Proteomes" id="UP001141434"/>
    </source>
</evidence>
<dbReference type="GeneID" id="81397899"/>
<evidence type="ECO:0008006" key="3">
    <source>
        <dbReference type="Google" id="ProtNLM"/>
    </source>
</evidence>
<comment type="caution">
    <text evidence="1">The sequence shown here is derived from an EMBL/GenBank/DDBJ whole genome shotgun (WGS) entry which is preliminary data.</text>
</comment>
<reference evidence="1" key="2">
    <citation type="journal article" date="2023" name="IMA Fungus">
        <title>Comparative genomic study of the Penicillium genus elucidates a diverse pangenome and 15 lateral gene transfer events.</title>
        <authorList>
            <person name="Petersen C."/>
            <person name="Sorensen T."/>
            <person name="Nielsen M.R."/>
            <person name="Sondergaard T.E."/>
            <person name="Sorensen J.L."/>
            <person name="Fitzpatrick D.A."/>
            <person name="Frisvad J.C."/>
            <person name="Nielsen K.L."/>
        </authorList>
    </citation>
    <scope>NUCLEOTIDE SEQUENCE</scope>
    <source>
        <strain evidence="1">IBT 34128</strain>
    </source>
</reference>
<protein>
    <recommendedName>
        <fullName evidence="3">Protein kinase domain-containing protein</fullName>
    </recommendedName>
</protein>
<evidence type="ECO:0000313" key="1">
    <source>
        <dbReference type="EMBL" id="KAJ5086898.1"/>
    </source>
</evidence>
<dbReference type="SUPFAM" id="SSF56112">
    <property type="entry name" value="Protein kinase-like (PK-like)"/>
    <property type="match status" value="1"/>
</dbReference>
<reference evidence="1" key="1">
    <citation type="submission" date="2022-11" db="EMBL/GenBank/DDBJ databases">
        <authorList>
            <person name="Petersen C."/>
        </authorList>
    </citation>
    <scope>NUCLEOTIDE SEQUENCE</scope>
    <source>
        <strain evidence="1">IBT 34128</strain>
    </source>
</reference>